<evidence type="ECO:0000313" key="2">
    <source>
        <dbReference type="Proteomes" id="UP000265520"/>
    </source>
</evidence>
<evidence type="ECO:0000313" key="1">
    <source>
        <dbReference type="EMBL" id="MCI63776.1"/>
    </source>
</evidence>
<sequence length="34" mass="3880">MLEATCQELDENKLQYERMIHALKLEEAAAEATS</sequence>
<dbReference type="AlphaFoldDB" id="A0A392TUI2"/>
<keyword evidence="2" id="KW-1185">Reference proteome</keyword>
<protein>
    <submittedName>
        <fullName evidence="1">Uncharacterized protein</fullName>
    </submittedName>
</protein>
<organism evidence="1 2">
    <name type="scientific">Trifolium medium</name>
    <dbReference type="NCBI Taxonomy" id="97028"/>
    <lineage>
        <taxon>Eukaryota</taxon>
        <taxon>Viridiplantae</taxon>
        <taxon>Streptophyta</taxon>
        <taxon>Embryophyta</taxon>
        <taxon>Tracheophyta</taxon>
        <taxon>Spermatophyta</taxon>
        <taxon>Magnoliopsida</taxon>
        <taxon>eudicotyledons</taxon>
        <taxon>Gunneridae</taxon>
        <taxon>Pentapetalae</taxon>
        <taxon>rosids</taxon>
        <taxon>fabids</taxon>
        <taxon>Fabales</taxon>
        <taxon>Fabaceae</taxon>
        <taxon>Papilionoideae</taxon>
        <taxon>50 kb inversion clade</taxon>
        <taxon>NPAAA clade</taxon>
        <taxon>Hologalegina</taxon>
        <taxon>IRL clade</taxon>
        <taxon>Trifolieae</taxon>
        <taxon>Trifolium</taxon>
    </lineage>
</organism>
<feature type="non-terminal residue" evidence="1">
    <location>
        <position position="34"/>
    </location>
</feature>
<dbReference type="EMBL" id="LXQA010643280">
    <property type="protein sequence ID" value="MCI63776.1"/>
    <property type="molecule type" value="Genomic_DNA"/>
</dbReference>
<dbReference type="Proteomes" id="UP000265520">
    <property type="component" value="Unassembled WGS sequence"/>
</dbReference>
<accession>A0A392TUI2</accession>
<proteinExistence type="predicted"/>
<name>A0A392TUI2_9FABA</name>
<reference evidence="1 2" key="1">
    <citation type="journal article" date="2018" name="Front. Plant Sci.">
        <title>Red Clover (Trifolium pratense) and Zigzag Clover (T. medium) - A Picture of Genomic Similarities and Differences.</title>
        <authorList>
            <person name="Dluhosova J."/>
            <person name="Istvanek J."/>
            <person name="Nedelnik J."/>
            <person name="Repkova J."/>
        </authorList>
    </citation>
    <scope>NUCLEOTIDE SEQUENCE [LARGE SCALE GENOMIC DNA]</scope>
    <source>
        <strain evidence="2">cv. 10/8</strain>
        <tissue evidence="1">Leaf</tissue>
    </source>
</reference>
<comment type="caution">
    <text evidence="1">The sequence shown here is derived from an EMBL/GenBank/DDBJ whole genome shotgun (WGS) entry which is preliminary data.</text>
</comment>